<dbReference type="STRING" id="3218.A0A2K1J844"/>
<protein>
    <recommendedName>
        <fullName evidence="2">Poly(A) RNA polymerase mitochondrial-like central palm domain-containing protein</fullName>
    </recommendedName>
</protein>
<evidence type="ECO:0000313" key="3">
    <source>
        <dbReference type="EMBL" id="PNR37694.1"/>
    </source>
</evidence>
<feature type="compositionally biased region" description="Basic and acidic residues" evidence="1">
    <location>
        <begin position="146"/>
        <end position="159"/>
    </location>
</feature>
<feature type="region of interest" description="Disordered" evidence="1">
    <location>
        <begin position="26"/>
        <end position="45"/>
    </location>
</feature>
<dbReference type="Pfam" id="PF22600">
    <property type="entry name" value="MTPAP-like_central"/>
    <property type="match status" value="1"/>
</dbReference>
<feature type="domain" description="Poly(A) RNA polymerase mitochondrial-like central palm" evidence="2">
    <location>
        <begin position="1432"/>
        <end position="1541"/>
    </location>
</feature>
<dbReference type="SUPFAM" id="SSF81301">
    <property type="entry name" value="Nucleotidyltransferase"/>
    <property type="match status" value="1"/>
</dbReference>
<feature type="region of interest" description="Disordered" evidence="1">
    <location>
        <begin position="869"/>
        <end position="888"/>
    </location>
</feature>
<dbReference type="Gramene" id="Pp3c16_11310V3.1">
    <property type="protein sequence ID" value="Pp3c16_11310V3.1"/>
    <property type="gene ID" value="Pp3c16_11310"/>
</dbReference>
<feature type="region of interest" description="Disordered" evidence="1">
    <location>
        <begin position="602"/>
        <end position="629"/>
    </location>
</feature>
<feature type="region of interest" description="Disordered" evidence="1">
    <location>
        <begin position="1254"/>
        <end position="1313"/>
    </location>
</feature>
<dbReference type="Proteomes" id="UP000006727">
    <property type="component" value="Chromosome 16"/>
</dbReference>
<dbReference type="InParanoid" id="A0A2K1J844"/>
<keyword evidence="5" id="KW-1185">Reference proteome</keyword>
<dbReference type="GO" id="GO:0005730">
    <property type="term" value="C:nucleolus"/>
    <property type="evidence" value="ECO:0000318"/>
    <property type="project" value="GO_Central"/>
</dbReference>
<feature type="compositionally biased region" description="Polar residues" evidence="1">
    <location>
        <begin position="1555"/>
        <end position="1572"/>
    </location>
</feature>
<evidence type="ECO:0000313" key="4">
    <source>
        <dbReference type="EnsemblPlants" id="Pp3c16_11310V3.1"/>
    </source>
</evidence>
<dbReference type="PANTHER" id="PTHR23092:SF48">
    <property type="entry name" value="NUCLEOTIDYLTRANSFERASE FAMILY PROTEIN"/>
    <property type="match status" value="1"/>
</dbReference>
<feature type="compositionally biased region" description="Basic residues" evidence="1">
    <location>
        <begin position="531"/>
        <end position="541"/>
    </location>
</feature>
<reference evidence="3 5" key="1">
    <citation type="journal article" date="2008" name="Science">
        <title>The Physcomitrella genome reveals evolutionary insights into the conquest of land by plants.</title>
        <authorList>
            <person name="Rensing S."/>
            <person name="Lang D."/>
            <person name="Zimmer A."/>
            <person name="Terry A."/>
            <person name="Salamov A."/>
            <person name="Shapiro H."/>
            <person name="Nishiyama T."/>
            <person name="Perroud P.-F."/>
            <person name="Lindquist E."/>
            <person name="Kamisugi Y."/>
            <person name="Tanahashi T."/>
            <person name="Sakakibara K."/>
            <person name="Fujita T."/>
            <person name="Oishi K."/>
            <person name="Shin-I T."/>
            <person name="Kuroki Y."/>
            <person name="Toyoda A."/>
            <person name="Suzuki Y."/>
            <person name="Hashimoto A."/>
            <person name="Yamaguchi K."/>
            <person name="Sugano A."/>
            <person name="Kohara Y."/>
            <person name="Fujiyama A."/>
            <person name="Anterola A."/>
            <person name="Aoki S."/>
            <person name="Ashton N."/>
            <person name="Barbazuk W.B."/>
            <person name="Barker E."/>
            <person name="Bennetzen J."/>
            <person name="Bezanilla M."/>
            <person name="Blankenship R."/>
            <person name="Cho S.H."/>
            <person name="Dutcher S."/>
            <person name="Estelle M."/>
            <person name="Fawcett J.A."/>
            <person name="Gundlach H."/>
            <person name="Hanada K."/>
            <person name="Heyl A."/>
            <person name="Hicks K.A."/>
            <person name="Hugh J."/>
            <person name="Lohr M."/>
            <person name="Mayer K."/>
            <person name="Melkozernov A."/>
            <person name="Murata T."/>
            <person name="Nelson D."/>
            <person name="Pils B."/>
            <person name="Prigge M."/>
            <person name="Reiss B."/>
            <person name="Renner T."/>
            <person name="Rombauts S."/>
            <person name="Rushton P."/>
            <person name="Sanderfoot A."/>
            <person name="Schween G."/>
            <person name="Shiu S.-H."/>
            <person name="Stueber K."/>
            <person name="Theodoulou F.L."/>
            <person name="Tu H."/>
            <person name="Van de Peer Y."/>
            <person name="Verrier P.J."/>
            <person name="Waters E."/>
            <person name="Wood A."/>
            <person name="Yang L."/>
            <person name="Cove D."/>
            <person name="Cuming A."/>
            <person name="Hasebe M."/>
            <person name="Lucas S."/>
            <person name="Mishler D.B."/>
            <person name="Reski R."/>
            <person name="Grigoriev I."/>
            <person name="Quatrano R.S."/>
            <person name="Boore J.L."/>
        </authorList>
    </citation>
    <scope>NUCLEOTIDE SEQUENCE [LARGE SCALE GENOMIC DNA]</scope>
    <source>
        <strain evidence="4 5">cv. Gransden 2004</strain>
    </source>
</reference>
<dbReference type="Gene3D" id="1.10.1410.10">
    <property type="match status" value="1"/>
</dbReference>
<evidence type="ECO:0000313" key="5">
    <source>
        <dbReference type="Proteomes" id="UP000006727"/>
    </source>
</evidence>
<feature type="compositionally biased region" description="Basic and acidic residues" evidence="1">
    <location>
        <begin position="1574"/>
        <end position="1584"/>
    </location>
</feature>
<organism evidence="3">
    <name type="scientific">Physcomitrium patens</name>
    <name type="common">Spreading-leaved earth moss</name>
    <name type="synonym">Physcomitrella patens</name>
    <dbReference type="NCBI Taxonomy" id="3218"/>
    <lineage>
        <taxon>Eukaryota</taxon>
        <taxon>Viridiplantae</taxon>
        <taxon>Streptophyta</taxon>
        <taxon>Embryophyta</taxon>
        <taxon>Bryophyta</taxon>
        <taxon>Bryophytina</taxon>
        <taxon>Bryopsida</taxon>
        <taxon>Funariidae</taxon>
        <taxon>Funariales</taxon>
        <taxon>Funariaceae</taxon>
        <taxon>Physcomitrium</taxon>
    </lineage>
</organism>
<feature type="region of interest" description="Disordered" evidence="1">
    <location>
        <begin position="1553"/>
        <end position="1584"/>
    </location>
</feature>
<dbReference type="PaxDb" id="3218-PP1S106_50V6.1"/>
<dbReference type="PANTHER" id="PTHR23092">
    <property type="entry name" value="POLY(A) RNA POLYMERASE"/>
    <property type="match status" value="1"/>
</dbReference>
<dbReference type="Gene3D" id="3.30.460.10">
    <property type="entry name" value="Beta Polymerase, domain 2"/>
    <property type="match status" value="1"/>
</dbReference>
<evidence type="ECO:0000256" key="1">
    <source>
        <dbReference type="SAM" id="MobiDB-lite"/>
    </source>
</evidence>
<proteinExistence type="predicted"/>
<reference evidence="4" key="3">
    <citation type="submission" date="2020-12" db="UniProtKB">
        <authorList>
            <consortium name="EnsemblPlants"/>
        </authorList>
    </citation>
    <scope>IDENTIFICATION</scope>
</reference>
<dbReference type="EnsemblPlants" id="Pp3c16_11310V3.1">
    <property type="protein sequence ID" value="Pp3c16_11310V3.1"/>
    <property type="gene ID" value="Pp3c16_11310"/>
</dbReference>
<sequence length="1811" mass="198879">MDTQQAVDALTDHMAIYHRSAERLKAGRSTGGDLKNNPKPGAKGGNVVKQRVIEWLSELSTSQRQAVLTVFDRSWVLLLLQMQQKLNENGPGNFIILPDIPASSLSVRSNTEVLSHSSKHQRGKNKKGRASSNTRRGRTSKVSRTNNDDHLEGNRKFEGHTGSTGVAKFAAEKVFPLDSVTLPGLCYRKANGLLARLKSQQLAEEKLRKAVQIFSSQDGHKSLISCGSEPVFDALSLSSELAENLDVFLEVMGEISYGEFLEHPLGLTASPWEETPWLQGYYSVAAFIANKLEICIWSSYSLSMGSKRSFKNQWIIKTSESLRSKWTSGRSVDVLESAAAAQSLHERKRGCIDWWNRVDCDLKEKTVRSALIAATKFEVISAVSSARSAIRSIKPAHRSHELLEATKYRGKNTRWTSLSDTEVEHHKLDLKNSWSTSTLSPLLLGLAALKEAAESGILSGESLTIAPRSNNLFFSNLESVHTLPDRIVRRSRNVLARVMNEAVEYELLQGEVGTNSLGAGTAIIGESKGVKDKKKRRKRSSVQKTGPERKDLADLDCKTSEDCSSAARNEDKKGADPQFLSAKIPNGAVGCSDFCVGTIQNSNPQTRKPMNQKHGKVAHTGPGVSTSDLHEHKGQFERFGTNISRDDETCGSEPVASPCYTFVVDIKSTTTPVCDAGQAPFMAHGNLCNSKLELCAGCGDRAVLDAANQRHGEVANMVSNTSDLINAAQGLEIHDRNGYLRQSDEVNTRVLFPVGEEPSVGQAGSEVLEALNVEQDLQKQFDMPESIYDHDFNLQRRESRSLQLRFGTIEVVTSDVQVPVKSSISSKALGQHSIIPETPGNGRKCRGLDELRIAEESWDTAHNVEATPEPVYDSNLRRSGHRSQSLPSGISASGKLFASQPAPTFFPEEPVLVRKGGSLRSQHNTPAFAMFYSHEWPGYSQVRVPGSTVRPTATERLHLDVVHDWPKCLGASSVSISNTVPAPGNLDWSPLVHNGYSLTPMVGYADSNEPKVVTLSPFSSSPYASRTPPNGHTRLGEDSEVEERLYDTDLEIFDAGDFGDLDGYLVSEEEGERQIEDNAHVKAEDYNQVFGGGVMYWNSADYTGMGYSRPGSMSSDDSSWARREADLGAVLDDIVGIPYGVPYGSKGSTSSNLSSTSPSQPSTSLPVPFDQIGGSQVGPRVCLTRPTGSDFSVSYRAFSDDSQTAGTNVGNSAGVVDGIMSDGFMPRLRPIVVMRDPGLSRSMGKNEAVRLRELRSPHIVSRGAPDFPGDRRRRPSPPVTRHAPPPPPPSPVAGLKRRKGWMSARSGSSSPRHWGLTSWWNKDDVDNFEVQAAGRDNALENGRRMAILASTPPIRPMSRVLPLEHSVAIHSSALDQEHMADEALVMQSTVLFNKNPSLQLVITLFHKSLHKEIETFCLQVAAEKRLRMPFINTAVKKVTHSLQVLWPRSRAKIFGSNATGLALPTSDVDIVVSLPPVRKARNPIKQAGILEGRIDGVKETCLLHAARNLEDQDWVKSLQVFERTMVPIIRLEAHILPHQCELGDISLSVKETCPMGSSNDAQDGSPTSQDSGDSGEKEGPWGSNKDRQIVRLDISFESLANTGLRTSELRCGQVRELVGQFPPLTPLALVSKQFLADRSLDHAYKGGLSSYCQHQQHLGRPSSSQVVFFSFDDRFCYMLAAIMCYFVSNSLLTDCCLMAFLTESWKLIYGLSAFFGYVFDPRSMCVRIRGGGKYVSRDRGPSIDPLYIEDPFDYENNVGSTCFRIQQIVKAFADADSILEKELFEASATDGSEGEDRFYLLRKIMPSFVGK</sequence>
<feature type="region of interest" description="Disordered" evidence="1">
    <location>
        <begin position="1019"/>
        <end position="1039"/>
    </location>
</feature>
<accession>A0A2K1J844</accession>
<reference evidence="3 5" key="2">
    <citation type="journal article" date="2018" name="Plant J.">
        <title>The Physcomitrella patens chromosome-scale assembly reveals moss genome structure and evolution.</title>
        <authorList>
            <person name="Lang D."/>
            <person name="Ullrich K.K."/>
            <person name="Murat F."/>
            <person name="Fuchs J."/>
            <person name="Jenkins J."/>
            <person name="Haas F.B."/>
            <person name="Piednoel M."/>
            <person name="Gundlach H."/>
            <person name="Van Bel M."/>
            <person name="Meyberg R."/>
            <person name="Vives C."/>
            <person name="Morata J."/>
            <person name="Symeonidi A."/>
            <person name="Hiss M."/>
            <person name="Muchero W."/>
            <person name="Kamisugi Y."/>
            <person name="Saleh O."/>
            <person name="Blanc G."/>
            <person name="Decker E.L."/>
            <person name="van Gessel N."/>
            <person name="Grimwood J."/>
            <person name="Hayes R.D."/>
            <person name="Graham S.W."/>
            <person name="Gunter L.E."/>
            <person name="McDaniel S.F."/>
            <person name="Hoernstein S.N.W."/>
            <person name="Larsson A."/>
            <person name="Li F.W."/>
            <person name="Perroud P.F."/>
            <person name="Phillips J."/>
            <person name="Ranjan P."/>
            <person name="Rokshar D.S."/>
            <person name="Rothfels C.J."/>
            <person name="Schneider L."/>
            <person name="Shu S."/>
            <person name="Stevenson D.W."/>
            <person name="Thummler F."/>
            <person name="Tillich M."/>
            <person name="Villarreal Aguilar J.C."/>
            <person name="Widiez T."/>
            <person name="Wong G.K."/>
            <person name="Wymore A."/>
            <person name="Zhang Y."/>
            <person name="Zimmer A.D."/>
            <person name="Quatrano R.S."/>
            <person name="Mayer K.F.X."/>
            <person name="Goodstein D."/>
            <person name="Casacuberta J.M."/>
            <person name="Vandepoele K."/>
            <person name="Reski R."/>
            <person name="Cuming A.C."/>
            <person name="Tuskan G.A."/>
            <person name="Maumus F."/>
            <person name="Salse J."/>
            <person name="Schmutz J."/>
            <person name="Rensing S.A."/>
        </authorList>
    </citation>
    <scope>NUCLEOTIDE SEQUENCE [LARGE SCALE GENOMIC DNA]</scope>
    <source>
        <strain evidence="4 5">cv. Gransden 2004</strain>
    </source>
</reference>
<dbReference type="EMBL" id="ABEU02000016">
    <property type="protein sequence ID" value="PNR37694.1"/>
    <property type="molecule type" value="Genomic_DNA"/>
</dbReference>
<dbReference type="InterPro" id="IPR054708">
    <property type="entry name" value="MTPAP-like_central"/>
</dbReference>
<feature type="region of interest" description="Disordered" evidence="1">
    <location>
        <begin position="528"/>
        <end position="557"/>
    </location>
</feature>
<dbReference type="GO" id="GO:0043634">
    <property type="term" value="P:polyadenylation-dependent ncRNA catabolic process"/>
    <property type="evidence" value="ECO:0000318"/>
    <property type="project" value="GO_Central"/>
</dbReference>
<dbReference type="GO" id="GO:0031123">
    <property type="term" value="P:RNA 3'-end processing"/>
    <property type="evidence" value="ECO:0000318"/>
    <property type="project" value="GO_Central"/>
</dbReference>
<dbReference type="FunCoup" id="A0A2K1J844">
    <property type="interactions" value="1104"/>
</dbReference>
<name>A0A2K1J844_PHYPA</name>
<dbReference type="GO" id="GO:0031499">
    <property type="term" value="C:TRAMP complex"/>
    <property type="evidence" value="ECO:0000318"/>
    <property type="project" value="GO_Central"/>
</dbReference>
<evidence type="ECO:0000259" key="2">
    <source>
        <dbReference type="Pfam" id="PF22600"/>
    </source>
</evidence>
<dbReference type="SUPFAM" id="SSF81631">
    <property type="entry name" value="PAP/OAS1 substrate-binding domain"/>
    <property type="match status" value="1"/>
</dbReference>
<feature type="compositionally biased region" description="Polar residues" evidence="1">
    <location>
        <begin position="1019"/>
        <end position="1030"/>
    </location>
</feature>
<feature type="region of interest" description="Disordered" evidence="1">
    <location>
        <begin position="111"/>
        <end position="159"/>
    </location>
</feature>
<dbReference type="InterPro" id="IPR043519">
    <property type="entry name" value="NT_sf"/>
</dbReference>
<feature type="compositionally biased region" description="Basic and acidic residues" evidence="1">
    <location>
        <begin position="546"/>
        <end position="557"/>
    </location>
</feature>
<gene>
    <name evidence="3" type="ORF">PHYPA_020803</name>
</gene>
<dbReference type="InterPro" id="IPR045862">
    <property type="entry name" value="Trf4-like"/>
</dbReference>
<dbReference type="GO" id="GO:1990817">
    <property type="term" value="F:poly(A) RNA polymerase activity"/>
    <property type="evidence" value="ECO:0000318"/>
    <property type="project" value="GO_Central"/>
</dbReference>
<feature type="compositionally biased region" description="Basic residues" evidence="1">
    <location>
        <begin position="117"/>
        <end position="141"/>
    </location>
</feature>